<dbReference type="Gene3D" id="1.10.150.50">
    <property type="entry name" value="Transcription Factor, Ets-1"/>
    <property type="match status" value="1"/>
</dbReference>
<evidence type="ECO:0008006" key="4">
    <source>
        <dbReference type="Google" id="ProtNLM"/>
    </source>
</evidence>
<dbReference type="InterPro" id="IPR039161">
    <property type="entry name" value="C19orf47-like"/>
</dbReference>
<evidence type="ECO:0000313" key="2">
    <source>
        <dbReference type="EMBL" id="KAL3405618.1"/>
    </source>
</evidence>
<accession>A0ABD2XKS3</accession>
<gene>
    <name evidence="2" type="ORF">TKK_001991</name>
</gene>
<evidence type="ECO:0000256" key="1">
    <source>
        <dbReference type="SAM" id="MobiDB-lite"/>
    </source>
</evidence>
<feature type="compositionally biased region" description="Polar residues" evidence="1">
    <location>
        <begin position="287"/>
        <end position="298"/>
    </location>
</feature>
<keyword evidence="3" id="KW-1185">Reference proteome</keyword>
<name>A0ABD2XKS3_9HYME</name>
<dbReference type="PANTHER" id="PTHR21359">
    <property type="entry name" value="DUF5577 DOMAIN-CONTAINING PROTEIN"/>
    <property type="match status" value="1"/>
</dbReference>
<dbReference type="InterPro" id="IPR013761">
    <property type="entry name" value="SAM/pointed_sf"/>
</dbReference>
<organism evidence="2 3">
    <name type="scientific">Trichogramma kaykai</name>
    <dbReference type="NCBI Taxonomy" id="54128"/>
    <lineage>
        <taxon>Eukaryota</taxon>
        <taxon>Metazoa</taxon>
        <taxon>Ecdysozoa</taxon>
        <taxon>Arthropoda</taxon>
        <taxon>Hexapoda</taxon>
        <taxon>Insecta</taxon>
        <taxon>Pterygota</taxon>
        <taxon>Neoptera</taxon>
        <taxon>Endopterygota</taxon>
        <taxon>Hymenoptera</taxon>
        <taxon>Apocrita</taxon>
        <taxon>Proctotrupomorpha</taxon>
        <taxon>Chalcidoidea</taxon>
        <taxon>Trichogrammatidae</taxon>
        <taxon>Trichogramma</taxon>
    </lineage>
</organism>
<evidence type="ECO:0000313" key="3">
    <source>
        <dbReference type="Proteomes" id="UP001627154"/>
    </source>
</evidence>
<dbReference type="Pfam" id="PF18017">
    <property type="entry name" value="SAM_4"/>
    <property type="match status" value="1"/>
</dbReference>
<dbReference type="SUPFAM" id="SSF47769">
    <property type="entry name" value="SAM/Pointed domain"/>
    <property type="match status" value="1"/>
</dbReference>
<feature type="region of interest" description="Disordered" evidence="1">
    <location>
        <begin position="268"/>
        <end position="298"/>
    </location>
</feature>
<dbReference type="AlphaFoldDB" id="A0ABD2XKS3"/>
<sequence>MEAPLSSYWVNFFKNAGFPKDVATRYAVIFSNNRIKPDMLPDLDKPSLREMGITLMGDLIAILRYAKNVVDETKCQNLLNANDSPPAHPVKAAPKSTIKKANIIAKTTTAVNKVKADPSKVMKSNGNNLAMKAKIIPAAANKMTIKKKVASSAVASKLYSDHIEEAPKLKVAPIKRKFESESSDDEDLTLLLESVHQSRKRPKNPEMMENNMEYGPKVPPMKSQQIVKKPVQPKKTVFHRLGDSMVSSTTNVDSLNSSFTPSFTVTGVGKESQKRSSDSVFNRLGNKDQTSPSNGVIRSTTSILKTRVPMKGTKVLTTKAAISKVPVGTMRADQEVLTKKLILNQKPQPVITAASFKRVPGKKNNFLQRATKVPGKLASERQEISAKSRLGLNKQVTFKKIATVNHFRNQGTEVKQFKKQGVFSRLG</sequence>
<dbReference type="PANTHER" id="PTHR21359:SF1">
    <property type="entry name" value="DUF5577 DOMAIN-CONTAINING PROTEIN"/>
    <property type="match status" value="1"/>
</dbReference>
<proteinExistence type="predicted"/>
<comment type="caution">
    <text evidence="2">The sequence shown here is derived from an EMBL/GenBank/DDBJ whole genome shotgun (WGS) entry which is preliminary data.</text>
</comment>
<dbReference type="EMBL" id="JBJJXI010000020">
    <property type="protein sequence ID" value="KAL3405618.1"/>
    <property type="molecule type" value="Genomic_DNA"/>
</dbReference>
<dbReference type="Proteomes" id="UP001627154">
    <property type="component" value="Unassembled WGS sequence"/>
</dbReference>
<protein>
    <recommendedName>
        <fullName evidence="4">SAM domain-containing protein</fullName>
    </recommendedName>
</protein>
<reference evidence="2 3" key="1">
    <citation type="journal article" date="2024" name="bioRxiv">
        <title>A reference genome for Trichogramma kaykai: A tiny desert-dwelling parasitoid wasp with competing sex-ratio distorters.</title>
        <authorList>
            <person name="Culotta J."/>
            <person name="Lindsey A.R."/>
        </authorList>
    </citation>
    <scope>NUCLEOTIDE SEQUENCE [LARGE SCALE GENOMIC DNA]</scope>
    <source>
        <strain evidence="2 3">KSX58</strain>
    </source>
</reference>